<dbReference type="AlphaFoldDB" id="A0A2Z7A8V3"/>
<evidence type="ECO:0000313" key="2">
    <source>
        <dbReference type="Proteomes" id="UP000250235"/>
    </source>
</evidence>
<sequence length="284" mass="31660">MTNDWFSKRRRTNLLKIRRILNQQLGIQRKTKQRNASLSLLDPVATSKHSVATNSNDVAPLTSSSRKLSRIPAANFTQTTAFQESRAKTRFDWFCHRPVASSPNQLTRHPADRKFEILKPPPAAAACGGAPPHRAHERVRRARWSRTRGERLSTASAQGAHNVAQRSRWKRSAMRRRARSLVAASRALLPTLVPPFSAAVASLISRWSRVPRACWPRRRATHAACCCARCAPTARRCARHRAPPCEIFRGGGRRPAPLRQCSGDVVTASLNSSMFWFGPVPGSP</sequence>
<gene>
    <name evidence="1" type="ORF">F511_31312</name>
</gene>
<evidence type="ECO:0000313" key="1">
    <source>
        <dbReference type="EMBL" id="KZV17700.1"/>
    </source>
</evidence>
<dbReference type="EMBL" id="KV018099">
    <property type="protein sequence ID" value="KZV17700.1"/>
    <property type="molecule type" value="Genomic_DNA"/>
</dbReference>
<organism evidence="1 2">
    <name type="scientific">Dorcoceras hygrometricum</name>
    <dbReference type="NCBI Taxonomy" id="472368"/>
    <lineage>
        <taxon>Eukaryota</taxon>
        <taxon>Viridiplantae</taxon>
        <taxon>Streptophyta</taxon>
        <taxon>Embryophyta</taxon>
        <taxon>Tracheophyta</taxon>
        <taxon>Spermatophyta</taxon>
        <taxon>Magnoliopsida</taxon>
        <taxon>eudicotyledons</taxon>
        <taxon>Gunneridae</taxon>
        <taxon>Pentapetalae</taxon>
        <taxon>asterids</taxon>
        <taxon>lamiids</taxon>
        <taxon>Lamiales</taxon>
        <taxon>Gesneriaceae</taxon>
        <taxon>Didymocarpoideae</taxon>
        <taxon>Trichosporeae</taxon>
        <taxon>Loxocarpinae</taxon>
        <taxon>Dorcoceras</taxon>
    </lineage>
</organism>
<name>A0A2Z7A8V3_9LAMI</name>
<accession>A0A2Z7A8V3</accession>
<proteinExistence type="predicted"/>
<reference evidence="1 2" key="1">
    <citation type="journal article" date="2015" name="Proc. Natl. Acad. Sci. U.S.A.">
        <title>The resurrection genome of Boea hygrometrica: A blueprint for survival of dehydration.</title>
        <authorList>
            <person name="Xiao L."/>
            <person name="Yang G."/>
            <person name="Zhang L."/>
            <person name="Yang X."/>
            <person name="Zhao S."/>
            <person name="Ji Z."/>
            <person name="Zhou Q."/>
            <person name="Hu M."/>
            <person name="Wang Y."/>
            <person name="Chen M."/>
            <person name="Xu Y."/>
            <person name="Jin H."/>
            <person name="Xiao X."/>
            <person name="Hu G."/>
            <person name="Bao F."/>
            <person name="Hu Y."/>
            <person name="Wan P."/>
            <person name="Li L."/>
            <person name="Deng X."/>
            <person name="Kuang T."/>
            <person name="Xiang C."/>
            <person name="Zhu J.K."/>
            <person name="Oliver M.J."/>
            <person name="He Y."/>
        </authorList>
    </citation>
    <scope>NUCLEOTIDE SEQUENCE [LARGE SCALE GENOMIC DNA]</scope>
    <source>
        <strain evidence="2">cv. XS01</strain>
    </source>
</reference>
<protein>
    <submittedName>
        <fullName evidence="1">Uncharacterized protein</fullName>
    </submittedName>
</protein>
<keyword evidence="2" id="KW-1185">Reference proteome</keyword>
<dbReference type="Proteomes" id="UP000250235">
    <property type="component" value="Unassembled WGS sequence"/>
</dbReference>